<dbReference type="PANTHER" id="PTHR43806">
    <property type="entry name" value="PEPTIDASE S8"/>
    <property type="match status" value="1"/>
</dbReference>
<feature type="active site" description="Charge relay system" evidence="6">
    <location>
        <position position="176"/>
    </location>
</feature>
<evidence type="ECO:0000313" key="10">
    <source>
        <dbReference type="EMBL" id="KAH0964793.1"/>
    </source>
</evidence>
<dbReference type="Pfam" id="PF00082">
    <property type="entry name" value="Peptidase_S8"/>
    <property type="match status" value="1"/>
</dbReference>
<sequence>MHFLVILPCILAPALATTGQRLNGLAPLLEPLGEAIPGSYIVKLRDSSSTASLRQALSTTTGIVEHVYSNTFQGFSAKLDDTALQRLRHRSEVDFIEHDAVASINGYVVQPEAPWGIARISHRRAGNTSYVYHGSAGQGTCSYVIDTGIEDSHPEFGGRAHQIKSFVNGSTDGNGHGTHVAGIIGSQSYGVAKKTAIYGIKVLDDGGSGSYSSIIAGMDFVSRDARLRKCPNGAMANMSLGGGYSKSINAAAAALVRSGVFVTVSAGGDNSDAAGFSPASEPSVCTVGATTLSDNRASSSNFGDLVDVFSPGHNIKSTWIKGGTNTLSGSSMSAGHITGLGSYLATLEGHPGAQELCQRIQALATRNVLGNIPSGTQNLLAFNGNPAG</sequence>
<evidence type="ECO:0000256" key="6">
    <source>
        <dbReference type="PROSITE-ProRule" id="PRU01240"/>
    </source>
</evidence>
<organism evidence="10 11">
    <name type="scientific">Hirsutella rhossiliensis</name>
    <dbReference type="NCBI Taxonomy" id="111463"/>
    <lineage>
        <taxon>Eukaryota</taxon>
        <taxon>Fungi</taxon>
        <taxon>Dikarya</taxon>
        <taxon>Ascomycota</taxon>
        <taxon>Pezizomycotina</taxon>
        <taxon>Sordariomycetes</taxon>
        <taxon>Hypocreomycetidae</taxon>
        <taxon>Hypocreales</taxon>
        <taxon>Ophiocordycipitaceae</taxon>
        <taxon>Hirsutella</taxon>
    </lineage>
</organism>
<dbReference type="InterPro" id="IPR034193">
    <property type="entry name" value="PCSK9_ProteinaseK-like"/>
</dbReference>
<reference evidence="10" key="1">
    <citation type="submission" date="2021-09" db="EMBL/GenBank/DDBJ databases">
        <title>A high-quality genome of the endoparasitic fungus Hirsutella rhossiliensis with a comparison of Hirsutella genomes reveals transposable elements contributing to genome size variation.</title>
        <authorList>
            <person name="Lin R."/>
            <person name="Jiao Y."/>
            <person name="Sun X."/>
            <person name="Ling J."/>
            <person name="Xie B."/>
            <person name="Cheng X."/>
        </authorList>
    </citation>
    <scope>NUCLEOTIDE SEQUENCE</scope>
    <source>
        <strain evidence="10">HR02</strain>
    </source>
</reference>
<dbReference type="GeneID" id="68351938"/>
<feature type="domain" description="Inhibitor I9" evidence="9">
    <location>
        <begin position="51"/>
        <end position="101"/>
    </location>
</feature>
<dbReference type="AlphaFoldDB" id="A0A9P8MYN1"/>
<keyword evidence="3 7" id="KW-0732">Signal</keyword>
<gene>
    <name evidence="10" type="ORF">HRG_02809</name>
</gene>
<dbReference type="SUPFAM" id="SSF54897">
    <property type="entry name" value="Protease propeptides/inhibitors"/>
    <property type="match status" value="1"/>
</dbReference>
<dbReference type="PRINTS" id="PR00723">
    <property type="entry name" value="SUBTILISIN"/>
</dbReference>
<dbReference type="PANTHER" id="PTHR43806:SF58">
    <property type="entry name" value="ALKALINE PROTEASE 1-RELATED"/>
    <property type="match status" value="1"/>
</dbReference>
<accession>A0A9P8MYN1</accession>
<dbReference type="GO" id="GO:0006508">
    <property type="term" value="P:proteolysis"/>
    <property type="evidence" value="ECO:0007669"/>
    <property type="project" value="UniProtKB-KW"/>
</dbReference>
<dbReference type="InterPro" id="IPR050131">
    <property type="entry name" value="Peptidase_S8_subtilisin-like"/>
</dbReference>
<feature type="active site" description="Charge relay system" evidence="6">
    <location>
        <position position="146"/>
    </location>
</feature>
<dbReference type="Proteomes" id="UP000824596">
    <property type="component" value="Unassembled WGS sequence"/>
</dbReference>
<evidence type="ECO:0000256" key="1">
    <source>
        <dbReference type="ARBA" id="ARBA00011073"/>
    </source>
</evidence>
<keyword evidence="4 6" id="KW-0378">Hydrolase</keyword>
<feature type="active site" description="Charge relay system" evidence="6">
    <location>
        <position position="331"/>
    </location>
</feature>
<feature type="signal peptide" evidence="7">
    <location>
        <begin position="1"/>
        <end position="16"/>
    </location>
</feature>
<keyword evidence="11" id="KW-1185">Reference proteome</keyword>
<dbReference type="InterPro" id="IPR000209">
    <property type="entry name" value="Peptidase_S8/S53_dom"/>
</dbReference>
<dbReference type="GO" id="GO:0004252">
    <property type="term" value="F:serine-type endopeptidase activity"/>
    <property type="evidence" value="ECO:0007669"/>
    <property type="project" value="UniProtKB-UniRule"/>
</dbReference>
<dbReference type="InterPro" id="IPR037045">
    <property type="entry name" value="S8pro/Inhibitor_I9_sf"/>
</dbReference>
<feature type="chain" id="PRO_5040357445" evidence="7">
    <location>
        <begin position="17"/>
        <end position="388"/>
    </location>
</feature>
<evidence type="ECO:0000256" key="7">
    <source>
        <dbReference type="SAM" id="SignalP"/>
    </source>
</evidence>
<keyword evidence="5 6" id="KW-0720">Serine protease</keyword>
<comment type="similarity">
    <text evidence="1 6">Belongs to the peptidase S8 family.</text>
</comment>
<protein>
    <submittedName>
        <fullName evidence="10">Subtilase family domain-containing protein</fullName>
    </submittedName>
</protein>
<dbReference type="PROSITE" id="PS00136">
    <property type="entry name" value="SUBTILASE_ASP"/>
    <property type="match status" value="1"/>
</dbReference>
<dbReference type="Pfam" id="PF05922">
    <property type="entry name" value="Inhibitor_I9"/>
    <property type="match status" value="1"/>
</dbReference>
<dbReference type="PROSITE" id="PS00137">
    <property type="entry name" value="SUBTILASE_HIS"/>
    <property type="match status" value="1"/>
</dbReference>
<dbReference type="SUPFAM" id="SSF52743">
    <property type="entry name" value="Subtilisin-like"/>
    <property type="match status" value="1"/>
</dbReference>
<dbReference type="Gene3D" id="3.30.70.80">
    <property type="entry name" value="Peptidase S8 propeptide/proteinase inhibitor I9"/>
    <property type="match status" value="1"/>
</dbReference>
<feature type="domain" description="Peptidase S8/S53" evidence="8">
    <location>
        <begin position="144"/>
        <end position="344"/>
    </location>
</feature>
<dbReference type="InterPro" id="IPR022398">
    <property type="entry name" value="Peptidase_S8_His-AS"/>
</dbReference>
<evidence type="ECO:0000256" key="5">
    <source>
        <dbReference type="ARBA" id="ARBA00022825"/>
    </source>
</evidence>
<evidence type="ECO:0000259" key="9">
    <source>
        <dbReference type="Pfam" id="PF05922"/>
    </source>
</evidence>
<proteinExistence type="inferred from homology"/>
<evidence type="ECO:0000313" key="11">
    <source>
        <dbReference type="Proteomes" id="UP000824596"/>
    </source>
</evidence>
<dbReference type="InterPro" id="IPR015500">
    <property type="entry name" value="Peptidase_S8_subtilisin-rel"/>
</dbReference>
<dbReference type="InterPro" id="IPR023827">
    <property type="entry name" value="Peptidase_S8_Asp-AS"/>
</dbReference>
<dbReference type="CDD" id="cd04077">
    <property type="entry name" value="Peptidases_S8_PCSK9_ProteinaseK_like"/>
    <property type="match status" value="1"/>
</dbReference>
<dbReference type="EMBL" id="JAIZPD010000003">
    <property type="protein sequence ID" value="KAH0964793.1"/>
    <property type="molecule type" value="Genomic_DNA"/>
</dbReference>
<dbReference type="GO" id="GO:0005576">
    <property type="term" value="C:extracellular region"/>
    <property type="evidence" value="ECO:0007669"/>
    <property type="project" value="UniProtKB-ARBA"/>
</dbReference>
<name>A0A9P8MYN1_9HYPO</name>
<comment type="caution">
    <text evidence="10">The sequence shown here is derived from an EMBL/GenBank/DDBJ whole genome shotgun (WGS) entry which is preliminary data.</text>
</comment>
<evidence type="ECO:0000259" key="8">
    <source>
        <dbReference type="Pfam" id="PF00082"/>
    </source>
</evidence>
<dbReference type="RefSeq" id="XP_044722306.1">
    <property type="nucleotide sequence ID" value="XM_044861280.1"/>
</dbReference>
<dbReference type="PROSITE" id="PS51892">
    <property type="entry name" value="SUBTILASE"/>
    <property type="match status" value="1"/>
</dbReference>
<evidence type="ECO:0000256" key="3">
    <source>
        <dbReference type="ARBA" id="ARBA00022729"/>
    </source>
</evidence>
<dbReference type="OrthoDB" id="206201at2759"/>
<evidence type="ECO:0000256" key="4">
    <source>
        <dbReference type="ARBA" id="ARBA00022801"/>
    </source>
</evidence>
<dbReference type="FunFam" id="3.40.50.200:FF:000014">
    <property type="entry name" value="Proteinase K"/>
    <property type="match status" value="1"/>
</dbReference>
<dbReference type="InterPro" id="IPR036852">
    <property type="entry name" value="Peptidase_S8/S53_dom_sf"/>
</dbReference>
<dbReference type="InterPro" id="IPR010259">
    <property type="entry name" value="S8pro/Inhibitor_I9"/>
</dbReference>
<evidence type="ECO:0000256" key="2">
    <source>
        <dbReference type="ARBA" id="ARBA00022670"/>
    </source>
</evidence>
<dbReference type="Gene3D" id="3.40.50.200">
    <property type="entry name" value="Peptidase S8/S53 domain"/>
    <property type="match status" value="1"/>
</dbReference>
<keyword evidence="2 6" id="KW-0645">Protease</keyword>